<evidence type="ECO:0000259" key="1">
    <source>
        <dbReference type="Pfam" id="PF01656"/>
    </source>
</evidence>
<dbReference type="InterPro" id="IPR004484">
    <property type="entry name" value="CbiA/CobB_synth"/>
</dbReference>
<dbReference type="PANTHER" id="PTHR43873">
    <property type="entry name" value="COBYRINATE A,C-DIAMIDE SYNTHASE"/>
    <property type="match status" value="1"/>
</dbReference>
<gene>
    <name evidence="2" type="ORF">D5R97_09215</name>
</gene>
<dbReference type="NCBIfam" id="NF002204">
    <property type="entry name" value="PRK01077.1"/>
    <property type="match status" value="1"/>
</dbReference>
<dbReference type="InterPro" id="IPR027417">
    <property type="entry name" value="P-loop_NTPase"/>
</dbReference>
<dbReference type="InterPro" id="IPR002586">
    <property type="entry name" value="CobQ/CobB/MinD/ParA_Nub-bd_dom"/>
</dbReference>
<evidence type="ECO:0000313" key="3">
    <source>
        <dbReference type="Proteomes" id="UP000285138"/>
    </source>
</evidence>
<reference evidence="2 3" key="1">
    <citation type="submission" date="2018-08" db="EMBL/GenBank/DDBJ databases">
        <title>The metabolism and importance of syntrophic acetate oxidation coupled to methane or sulfide production in haloalkaline environments.</title>
        <authorList>
            <person name="Timmers P.H.A."/>
            <person name="Vavourakis C.D."/>
            <person name="Sorokin D.Y."/>
            <person name="Sinninghe Damste J.S."/>
            <person name="Muyzer G."/>
            <person name="Stams A.J.M."/>
            <person name="Plugge C.M."/>
        </authorList>
    </citation>
    <scope>NUCLEOTIDE SEQUENCE [LARGE SCALE GENOMIC DNA]</scope>
    <source>
        <strain evidence="2">MSAO_Bac1</strain>
    </source>
</reference>
<dbReference type="CDD" id="cd05388">
    <property type="entry name" value="CobB_N"/>
    <property type="match status" value="1"/>
</dbReference>
<feature type="domain" description="CobQ/CobB/MinD/ParA nucleotide binding" evidence="1">
    <location>
        <begin position="5"/>
        <end position="188"/>
    </location>
</feature>
<dbReference type="GO" id="GO:0042242">
    <property type="term" value="F:cobyrinic acid a,c-diamide synthase activity"/>
    <property type="evidence" value="ECO:0007669"/>
    <property type="project" value="InterPro"/>
</dbReference>
<sequence length="258" mass="28374">MSRFIIAGTHSGVGKTTITAALIRALTRRGLKVQPFKVGPDYIDPGYHNLASGRQTRNLDGWMLREGQVKEILGRNSPPGVTGVIEGVMGLFDGYSSRGEEGSTAHIAKITGTPVVLIIDGSKMARSAGAVALGYKTMDREVSIRGIIFNRLGSENHYRILKEAVEFLEVPVLGYLPRDMDSLLPERHLGLVPTTEMEEVEEFLDYWSEKVEEFLDLETLLDIAASAGEIEMPRQLTLPYLPDPGESFCNLAVARDRA</sequence>
<comment type="caution">
    <text evidence="2">The sequence shown here is derived from an EMBL/GenBank/DDBJ whole genome shotgun (WGS) entry which is preliminary data.</text>
</comment>
<dbReference type="PANTHER" id="PTHR43873:SF1">
    <property type="entry name" value="COBYRINATE A,C-DIAMIDE SYNTHASE"/>
    <property type="match status" value="1"/>
</dbReference>
<dbReference type="EMBL" id="QZAA01000247">
    <property type="protein sequence ID" value="RQD73576.1"/>
    <property type="molecule type" value="Genomic_DNA"/>
</dbReference>
<dbReference type="Pfam" id="PF01656">
    <property type="entry name" value="CbiA"/>
    <property type="match status" value="1"/>
</dbReference>
<proteinExistence type="predicted"/>
<name>A0A424YAG2_9FIRM</name>
<organism evidence="2 3">
    <name type="scientific">Candidatus Syntrophonatronum acetioxidans</name>
    <dbReference type="NCBI Taxonomy" id="1795816"/>
    <lineage>
        <taxon>Bacteria</taxon>
        <taxon>Bacillati</taxon>
        <taxon>Bacillota</taxon>
        <taxon>Clostridia</taxon>
        <taxon>Eubacteriales</taxon>
        <taxon>Syntrophomonadaceae</taxon>
        <taxon>Candidatus Syntrophonatronum</taxon>
    </lineage>
</organism>
<evidence type="ECO:0000313" key="2">
    <source>
        <dbReference type="EMBL" id="RQD73576.1"/>
    </source>
</evidence>
<feature type="non-terminal residue" evidence="2">
    <location>
        <position position="258"/>
    </location>
</feature>
<dbReference type="Gene3D" id="3.40.50.300">
    <property type="entry name" value="P-loop containing nucleotide triphosphate hydrolases"/>
    <property type="match status" value="2"/>
</dbReference>
<dbReference type="Proteomes" id="UP000285138">
    <property type="component" value="Unassembled WGS sequence"/>
</dbReference>
<dbReference type="SUPFAM" id="SSF52540">
    <property type="entry name" value="P-loop containing nucleoside triphosphate hydrolases"/>
    <property type="match status" value="1"/>
</dbReference>
<dbReference type="NCBIfam" id="TIGR00379">
    <property type="entry name" value="cobB"/>
    <property type="match status" value="1"/>
</dbReference>
<dbReference type="AlphaFoldDB" id="A0A424YAG2"/>
<protein>
    <submittedName>
        <fullName evidence="2">Cobyrinate a,c-diamide synthase</fullName>
    </submittedName>
</protein>
<accession>A0A424YAG2</accession>